<dbReference type="InterPro" id="IPR036390">
    <property type="entry name" value="WH_DNA-bd_sf"/>
</dbReference>
<dbReference type="Pfam" id="PF17782">
    <property type="entry name" value="WHD_DprA"/>
    <property type="match status" value="1"/>
</dbReference>
<dbReference type="InterPro" id="IPR041614">
    <property type="entry name" value="DprA_WH"/>
</dbReference>
<feature type="compositionally biased region" description="Polar residues" evidence="2">
    <location>
        <begin position="396"/>
        <end position="411"/>
    </location>
</feature>
<feature type="region of interest" description="Disordered" evidence="2">
    <location>
        <begin position="390"/>
        <end position="446"/>
    </location>
</feature>
<dbReference type="InterPro" id="IPR036388">
    <property type="entry name" value="WH-like_DNA-bd_sf"/>
</dbReference>
<gene>
    <name evidence="5" type="ordered locus">Francci3_3584</name>
</gene>
<dbReference type="KEGG" id="fra:Francci3_3584"/>
<dbReference type="RefSeq" id="WP_011437960.1">
    <property type="nucleotide sequence ID" value="NC_007777.1"/>
</dbReference>
<dbReference type="Gene3D" id="3.40.50.450">
    <property type="match status" value="1"/>
</dbReference>
<feature type="region of interest" description="Disordered" evidence="2">
    <location>
        <begin position="1"/>
        <end position="29"/>
    </location>
</feature>
<evidence type="ECO:0000256" key="1">
    <source>
        <dbReference type="ARBA" id="ARBA00006525"/>
    </source>
</evidence>
<evidence type="ECO:0000259" key="3">
    <source>
        <dbReference type="Pfam" id="PF02481"/>
    </source>
</evidence>
<feature type="domain" description="Smf/DprA SLOG" evidence="3">
    <location>
        <begin position="90"/>
        <end position="313"/>
    </location>
</feature>
<dbReference type="PANTHER" id="PTHR43022">
    <property type="entry name" value="PROTEIN SMF"/>
    <property type="match status" value="1"/>
</dbReference>
<dbReference type="EMBL" id="CP000249">
    <property type="protein sequence ID" value="ABD12936.1"/>
    <property type="molecule type" value="Genomic_DNA"/>
</dbReference>
<name>Q2J706_FRACC</name>
<protein>
    <submittedName>
        <fullName evidence="5">DNA protecting protein DprA</fullName>
    </submittedName>
</protein>
<sequence length="446" mass="46490">MSSTTPPDARGADPASAPGRVAPGDSDWSDPERLARVALARVFGPEHRRVAVEVRRRGAFEVWNALRAAHPSVDPVRDLDAAWRAGARLVCPQDAEWPLELDALDRLRDAGDGSMIGTPLALWVRGPLNLSELPPRAVTVVGCRTATSYGLHLAGEIAFAMAEQGWAVVSGAAFGIDAAAHRGALAAAGPTVAVLAGGVDVPYPTAHVELLEEIARTGAVVSEVSPGTPPYRRRFLTRNRIIAALSRGTVLVEAGHRSGALNTVAHTRRLGRPVMVVPGPVTSAMSAGCHRLLRDFREQTVLVTGAEDIREEIASIGSLVQRPASGNGPRDGLSEAVRELLDAMPARAAVGVSVLARRTGLRPEAVLAMLGPLAVEGLVENVAGGYRLTDLGRAPSNPSHPATSGRRSGTQPGAAHGGADRSPTRSTADPGLDGENPDGENPDGET</sequence>
<evidence type="ECO:0000259" key="4">
    <source>
        <dbReference type="Pfam" id="PF17782"/>
    </source>
</evidence>
<dbReference type="OrthoDB" id="9785707at2"/>
<dbReference type="STRING" id="106370.Francci3_3584"/>
<dbReference type="GO" id="GO:0009294">
    <property type="term" value="P:DNA-mediated transformation"/>
    <property type="evidence" value="ECO:0007669"/>
    <property type="project" value="InterPro"/>
</dbReference>
<dbReference type="HOGENOM" id="CLU_029601_2_1_11"/>
<comment type="similarity">
    <text evidence="1">Belongs to the DprA/Smf family.</text>
</comment>
<evidence type="ECO:0000313" key="6">
    <source>
        <dbReference type="Proteomes" id="UP000001937"/>
    </source>
</evidence>
<dbReference type="SUPFAM" id="SSF46785">
    <property type="entry name" value="Winged helix' DNA-binding domain"/>
    <property type="match status" value="1"/>
</dbReference>
<organism evidence="5 6">
    <name type="scientific">Frankia casuarinae (strain DSM 45818 / CECT 9043 / HFP020203 / CcI3)</name>
    <dbReference type="NCBI Taxonomy" id="106370"/>
    <lineage>
        <taxon>Bacteria</taxon>
        <taxon>Bacillati</taxon>
        <taxon>Actinomycetota</taxon>
        <taxon>Actinomycetes</taxon>
        <taxon>Frankiales</taxon>
        <taxon>Frankiaceae</taxon>
        <taxon>Frankia</taxon>
    </lineage>
</organism>
<dbReference type="SUPFAM" id="SSF102405">
    <property type="entry name" value="MCP/YpsA-like"/>
    <property type="match status" value="1"/>
</dbReference>
<dbReference type="AlphaFoldDB" id="Q2J706"/>
<evidence type="ECO:0000313" key="5">
    <source>
        <dbReference type="EMBL" id="ABD12936.1"/>
    </source>
</evidence>
<dbReference type="PhylomeDB" id="Q2J706"/>
<feature type="domain" description="DprA winged helix" evidence="4">
    <location>
        <begin position="330"/>
        <end position="385"/>
    </location>
</feature>
<dbReference type="Gene3D" id="1.10.10.10">
    <property type="entry name" value="Winged helix-like DNA-binding domain superfamily/Winged helix DNA-binding domain"/>
    <property type="match status" value="1"/>
</dbReference>
<feature type="compositionally biased region" description="Acidic residues" evidence="2">
    <location>
        <begin position="435"/>
        <end position="446"/>
    </location>
</feature>
<dbReference type="PANTHER" id="PTHR43022:SF1">
    <property type="entry name" value="PROTEIN SMF"/>
    <property type="match status" value="1"/>
</dbReference>
<dbReference type="InterPro" id="IPR057666">
    <property type="entry name" value="DrpA_SLOG"/>
</dbReference>
<dbReference type="Proteomes" id="UP000001937">
    <property type="component" value="Chromosome"/>
</dbReference>
<dbReference type="Pfam" id="PF02481">
    <property type="entry name" value="DNA_processg_A"/>
    <property type="match status" value="1"/>
</dbReference>
<keyword evidence="6" id="KW-1185">Reference proteome</keyword>
<evidence type="ECO:0000256" key="2">
    <source>
        <dbReference type="SAM" id="MobiDB-lite"/>
    </source>
</evidence>
<accession>Q2J706</accession>
<dbReference type="eggNOG" id="COG0758">
    <property type="taxonomic scope" value="Bacteria"/>
</dbReference>
<proteinExistence type="inferred from homology"/>
<dbReference type="NCBIfam" id="TIGR00732">
    <property type="entry name" value="dprA"/>
    <property type="match status" value="1"/>
</dbReference>
<reference evidence="5 6" key="1">
    <citation type="journal article" date="2007" name="Genome Res.">
        <title>Genome characteristics of facultatively symbiotic Frankia sp. strains reflect host range and host plant biogeography.</title>
        <authorList>
            <person name="Normand P."/>
            <person name="Lapierre P."/>
            <person name="Tisa L.S."/>
            <person name="Gogarten J.P."/>
            <person name="Alloisio N."/>
            <person name="Bagnarol E."/>
            <person name="Bassi C.A."/>
            <person name="Berry A.M."/>
            <person name="Bickhart D.M."/>
            <person name="Choisne N."/>
            <person name="Couloux A."/>
            <person name="Cournoyer B."/>
            <person name="Cruveiller S."/>
            <person name="Daubin V."/>
            <person name="Demange N."/>
            <person name="Francino M.P."/>
            <person name="Goltsman E."/>
            <person name="Huang Y."/>
            <person name="Kopp O.R."/>
            <person name="Labarre L."/>
            <person name="Lapidus A."/>
            <person name="Lavire C."/>
            <person name="Marechal J."/>
            <person name="Martinez M."/>
            <person name="Mastronunzio J.E."/>
            <person name="Mullin B.C."/>
            <person name="Niemann J."/>
            <person name="Pujic P."/>
            <person name="Rawnsley T."/>
            <person name="Rouy Z."/>
            <person name="Schenowitz C."/>
            <person name="Sellstedt A."/>
            <person name="Tavares F."/>
            <person name="Tomkins J.P."/>
            <person name="Vallenet D."/>
            <person name="Valverde C."/>
            <person name="Wall L.G."/>
            <person name="Wang Y."/>
            <person name="Medigue C."/>
            <person name="Benson D.R."/>
        </authorList>
    </citation>
    <scope>NUCLEOTIDE SEQUENCE [LARGE SCALE GENOMIC DNA]</scope>
    <source>
        <strain evidence="6">DSM 45818 / CECT 9043 / CcI3</strain>
    </source>
</reference>
<dbReference type="InterPro" id="IPR003488">
    <property type="entry name" value="DprA"/>
</dbReference>